<dbReference type="SUPFAM" id="SSF55347">
    <property type="entry name" value="Glyceraldehyde-3-phosphate dehydrogenase-like, C-terminal domain"/>
    <property type="match status" value="1"/>
</dbReference>
<dbReference type="Proteomes" id="UP000675163">
    <property type="component" value="Unassembled WGS sequence"/>
</dbReference>
<comment type="caution">
    <text evidence="4">The sequence shown here is derived from an EMBL/GenBank/DDBJ whole genome shotgun (WGS) entry which is preliminary data.</text>
</comment>
<dbReference type="GO" id="GO:0033735">
    <property type="term" value="F:aspartate dehydrogenase [NAD(P)+] activity"/>
    <property type="evidence" value="ECO:0007669"/>
    <property type="project" value="UniProtKB-EC"/>
</dbReference>
<dbReference type="InterPro" id="IPR011182">
    <property type="entry name" value="L-Asp_DH"/>
</dbReference>
<gene>
    <name evidence="4" type="ORF">JOF28_000150</name>
</gene>
<dbReference type="SUPFAM" id="SSF51735">
    <property type="entry name" value="NAD(P)-binding Rossmann-fold domains"/>
    <property type="match status" value="1"/>
</dbReference>
<dbReference type="InterPro" id="IPR005106">
    <property type="entry name" value="Asp/hSer_DH_NAD-bd"/>
</dbReference>
<dbReference type="InterPro" id="IPR036291">
    <property type="entry name" value="NAD(P)-bd_dom_sf"/>
</dbReference>
<dbReference type="GO" id="GO:0050661">
    <property type="term" value="F:NADP binding"/>
    <property type="evidence" value="ECO:0007669"/>
    <property type="project" value="InterPro"/>
</dbReference>
<comment type="similarity">
    <text evidence="1">Belongs to the L-aspartate dehydrogenase family.</text>
</comment>
<protein>
    <submittedName>
        <fullName evidence="4">Aspartate dehydrogenase</fullName>
        <ecNumber evidence="4">1.4.1.21</ecNumber>
    </submittedName>
</protein>
<dbReference type="Pfam" id="PF03447">
    <property type="entry name" value="NAD_binding_3"/>
    <property type="match status" value="1"/>
</dbReference>
<name>A0A940T2L4_9MICO</name>
<sequence>MSADVITRVTVLGYGAIGSAVADELAAGGVPGAQLMGVVMRDPDRAIASPHRVLSLDAAIAHSDLIVECATGAALRAAGPKIIAAGVSLLPASLGALADASLRYTLLRDGPGRCYLTAGAIGGLDLLGAAARSGGLTHVSLTSTKLARTLVQPWMTAAEGEQLRTTQTPIELFDGTVHEAISRFPASLNVGVALAAATDMWDAVRVRLVADPGAQLTHHRIQATGTAGDYDFSITNKPLAQTPTSSGVVPAALLRGIAHIARPTAVFV</sequence>
<dbReference type="InterPro" id="IPR002811">
    <property type="entry name" value="Asp_DH"/>
</dbReference>
<dbReference type="EMBL" id="JAFIDA010000001">
    <property type="protein sequence ID" value="MBP1324918.1"/>
    <property type="molecule type" value="Genomic_DNA"/>
</dbReference>
<organism evidence="4 5">
    <name type="scientific">Leucobacter exalbidus</name>
    <dbReference type="NCBI Taxonomy" id="662960"/>
    <lineage>
        <taxon>Bacteria</taxon>
        <taxon>Bacillati</taxon>
        <taxon>Actinomycetota</taxon>
        <taxon>Actinomycetes</taxon>
        <taxon>Micrococcales</taxon>
        <taxon>Microbacteriaceae</taxon>
        <taxon>Leucobacter</taxon>
    </lineage>
</organism>
<dbReference type="PANTHER" id="PTHR31873:SF6">
    <property type="entry name" value="ASPARTATE DEHYDROGENASE DOMAIN-CONTAINING PROTEIN"/>
    <property type="match status" value="1"/>
</dbReference>
<dbReference type="Gene3D" id="3.30.360.10">
    <property type="entry name" value="Dihydrodipicolinate Reductase, domain 2"/>
    <property type="match status" value="1"/>
</dbReference>
<dbReference type="RefSeq" id="WP_209704026.1">
    <property type="nucleotide sequence ID" value="NZ_JAFIDA010000001.1"/>
</dbReference>
<evidence type="ECO:0000259" key="2">
    <source>
        <dbReference type="Pfam" id="PF01958"/>
    </source>
</evidence>
<reference evidence="4" key="1">
    <citation type="submission" date="2021-02" db="EMBL/GenBank/DDBJ databases">
        <title>Sequencing the genomes of 1000 actinobacteria strains.</title>
        <authorList>
            <person name="Klenk H.-P."/>
        </authorList>
    </citation>
    <scope>NUCLEOTIDE SEQUENCE</scope>
    <source>
        <strain evidence="4">DSM 22850</strain>
    </source>
</reference>
<keyword evidence="4" id="KW-0560">Oxidoreductase</keyword>
<evidence type="ECO:0000256" key="1">
    <source>
        <dbReference type="ARBA" id="ARBA00008331"/>
    </source>
</evidence>
<dbReference type="EC" id="1.4.1.21" evidence="4"/>
<proteinExistence type="inferred from homology"/>
<feature type="domain" description="Aspartate dehydrogenase" evidence="2">
    <location>
        <begin position="168"/>
        <end position="252"/>
    </location>
</feature>
<feature type="domain" description="Aspartate/homoserine dehydrogenase NAD-binding" evidence="3">
    <location>
        <begin position="13"/>
        <end position="107"/>
    </location>
</feature>
<dbReference type="PANTHER" id="PTHR31873">
    <property type="entry name" value="L-ASPARTATE DEHYDROGENASE-RELATED"/>
    <property type="match status" value="1"/>
</dbReference>
<dbReference type="Gene3D" id="3.40.50.720">
    <property type="entry name" value="NAD(P)-binding Rossmann-like Domain"/>
    <property type="match status" value="1"/>
</dbReference>
<dbReference type="PIRSF" id="PIRSF005227">
    <property type="entry name" value="Asp_dh_NAD_syn"/>
    <property type="match status" value="1"/>
</dbReference>
<evidence type="ECO:0000313" key="5">
    <source>
        <dbReference type="Proteomes" id="UP000675163"/>
    </source>
</evidence>
<dbReference type="AlphaFoldDB" id="A0A940T2L4"/>
<keyword evidence="5" id="KW-1185">Reference proteome</keyword>
<evidence type="ECO:0000259" key="3">
    <source>
        <dbReference type="Pfam" id="PF03447"/>
    </source>
</evidence>
<accession>A0A940T2L4</accession>
<evidence type="ECO:0000313" key="4">
    <source>
        <dbReference type="EMBL" id="MBP1324918.1"/>
    </source>
</evidence>
<dbReference type="GO" id="GO:0009435">
    <property type="term" value="P:NAD+ biosynthetic process"/>
    <property type="evidence" value="ECO:0007669"/>
    <property type="project" value="InterPro"/>
</dbReference>
<dbReference type="Pfam" id="PF01958">
    <property type="entry name" value="Asp_DH_C"/>
    <property type="match status" value="1"/>
</dbReference>